<feature type="domain" description="YgjP-like metallopeptidase" evidence="1">
    <location>
        <begin position="17"/>
        <end position="195"/>
    </location>
</feature>
<evidence type="ECO:0000313" key="3">
    <source>
        <dbReference type="Proteomes" id="UP000772186"/>
    </source>
</evidence>
<dbReference type="InterPro" id="IPR053136">
    <property type="entry name" value="UTP_pyrophosphatase-like"/>
</dbReference>
<accession>A0A953ND34</accession>
<dbReference type="AlphaFoldDB" id="A0A953ND34"/>
<gene>
    <name evidence="2" type="ORF">LAD73_02870</name>
</gene>
<organism evidence="2 3">
    <name type="scientific">Mycoplasma tauri</name>
    <dbReference type="NCBI Taxonomy" id="547987"/>
    <lineage>
        <taxon>Bacteria</taxon>
        <taxon>Bacillati</taxon>
        <taxon>Mycoplasmatota</taxon>
        <taxon>Mollicutes</taxon>
        <taxon>Mycoplasmataceae</taxon>
        <taxon>Mycoplasma</taxon>
    </lineage>
</organism>
<sequence length="204" mass="24197">NYNIESLIFKLLEKANKKAKKVININLSYSADNHQIVLFGRPISLIWNYNPRLSHSFKFDEINSQLTIYCNQLLKINDELRKKVFLYTLKRILEKYVASKQFEYTNKINNFGVKINNPLFSINLKNTAWGTNYKKHLRTSKIIYDVKMIALDEKFIDTIILHELVHEIHRNHSDAFYNFGNMINENFKDLNKQINKIIVSIIQK</sequence>
<reference evidence="2 3" key="1">
    <citation type="submission" date="2021-09" db="EMBL/GenBank/DDBJ databases">
        <title>WGS of Mycoplasma sp. Zaradi2 strains.</title>
        <authorList>
            <person name="Spergser J."/>
        </authorList>
    </citation>
    <scope>NUCLEOTIDE SEQUENCE [LARGE SCALE GENOMIC DNA]</scope>
    <source>
        <strain evidence="2 3">1331</strain>
    </source>
</reference>
<dbReference type="CDD" id="cd07344">
    <property type="entry name" value="M48_yhfN_like"/>
    <property type="match status" value="1"/>
</dbReference>
<dbReference type="Pfam" id="PF01863">
    <property type="entry name" value="YgjP-like"/>
    <property type="match status" value="1"/>
</dbReference>
<dbReference type="PANTHER" id="PTHR30399:SF1">
    <property type="entry name" value="UTP PYROPHOSPHATASE"/>
    <property type="match status" value="1"/>
</dbReference>
<protein>
    <submittedName>
        <fullName evidence="2">M48 family metallopeptidase</fullName>
    </submittedName>
</protein>
<dbReference type="PANTHER" id="PTHR30399">
    <property type="entry name" value="UNCHARACTERIZED PROTEIN YGJP"/>
    <property type="match status" value="1"/>
</dbReference>
<evidence type="ECO:0000313" key="2">
    <source>
        <dbReference type="EMBL" id="MBZ4195642.1"/>
    </source>
</evidence>
<feature type="non-terminal residue" evidence="2">
    <location>
        <position position="1"/>
    </location>
</feature>
<comment type="caution">
    <text evidence="2">The sequence shown here is derived from an EMBL/GenBank/DDBJ whole genome shotgun (WGS) entry which is preliminary data.</text>
</comment>
<evidence type="ECO:0000259" key="1">
    <source>
        <dbReference type="Pfam" id="PF01863"/>
    </source>
</evidence>
<dbReference type="InterPro" id="IPR002725">
    <property type="entry name" value="YgjP-like_metallopeptidase"/>
</dbReference>
<dbReference type="Gene3D" id="3.30.2010.10">
    <property type="entry name" value="Metalloproteases ('zincins'), catalytic domain"/>
    <property type="match status" value="1"/>
</dbReference>
<keyword evidence="3" id="KW-1185">Reference proteome</keyword>
<name>A0A953ND34_9MOLU</name>
<dbReference type="Proteomes" id="UP000772186">
    <property type="component" value="Unassembled WGS sequence"/>
</dbReference>
<proteinExistence type="predicted"/>
<dbReference type="EMBL" id="JAIQBY010000037">
    <property type="protein sequence ID" value="MBZ4195642.1"/>
    <property type="molecule type" value="Genomic_DNA"/>
</dbReference>
<dbReference type="RefSeq" id="WP_223644886.1">
    <property type="nucleotide sequence ID" value="NZ_JAIQBY010000037.1"/>
</dbReference>